<protein>
    <submittedName>
        <fullName evidence="3">Putative carboxylesterase</fullName>
    </submittedName>
</protein>
<reference evidence="3 4" key="1">
    <citation type="journal article" date="2012" name="FEBS Lett.">
        <title>Anammox organism KSU-1 expresses a NirK-type copper-containing nitrite reductase instead of a NirS-type with cytochrome cd1.</title>
        <authorList>
            <person name="Hira D."/>
            <person name="Toh H."/>
            <person name="Migita C.T."/>
            <person name="Okubo H."/>
            <person name="Nishiyama T."/>
            <person name="Hattori M."/>
            <person name="Furukawa K."/>
            <person name="Fujii T."/>
        </authorList>
    </citation>
    <scope>NUCLEOTIDE SEQUENCE [LARGE SCALE GENOMIC DNA]</scope>
</reference>
<sequence>MVQNLILDDLSVYGAEFTLRNGKPACLLIHGLCSGPILMRELGEYLYKDGHTARGILLPGHCMNMGGLSSESHYNWSEKVESEYHKLTDTYKEVVVIGFSLGALLTLQLAAKYPIKKMVLMGIPIFLVREYLPMSSLIKLCKNFTQKVRTWRRKCYMESETYSGYLYHPVDTYYSLQAVDDILTIIETIKPRLKDIKSSALVIHSQKDGVAAPASARYVLKNLGSADKQLVWLNQSHHYMLSGGEKSIIFNAIKNFLSKT</sequence>
<dbReference type="SUPFAM" id="SSF53474">
    <property type="entry name" value="alpha/beta-Hydrolases"/>
    <property type="match status" value="1"/>
</dbReference>
<dbReference type="STRING" id="247490.KSU1_C0941"/>
<dbReference type="Pfam" id="PF12146">
    <property type="entry name" value="Hydrolase_4"/>
    <property type="match status" value="1"/>
</dbReference>
<comment type="caution">
    <text evidence="3">The sequence shown here is derived from an EMBL/GenBank/DDBJ whole genome shotgun (WGS) entry which is preliminary data.</text>
</comment>
<dbReference type="InterPro" id="IPR029058">
    <property type="entry name" value="AB_hydrolase_fold"/>
</dbReference>
<dbReference type="GO" id="GO:0052689">
    <property type="term" value="F:carboxylic ester hydrolase activity"/>
    <property type="evidence" value="ECO:0007669"/>
    <property type="project" value="InterPro"/>
</dbReference>
<dbReference type="EMBL" id="BAFH01000003">
    <property type="protein sequence ID" value="GAB62537.1"/>
    <property type="molecule type" value="Genomic_DNA"/>
</dbReference>
<feature type="active site" description="Charge relay system" evidence="1">
    <location>
        <position position="238"/>
    </location>
</feature>
<dbReference type="eggNOG" id="COG1647">
    <property type="taxonomic scope" value="Bacteria"/>
</dbReference>
<gene>
    <name evidence="3" type="ORF">KSU1_C0941</name>
</gene>
<dbReference type="Proteomes" id="UP000002985">
    <property type="component" value="Unassembled WGS sequence"/>
</dbReference>
<organism evidence="3 4">
    <name type="scientific">Candidatus Jettenia caeni</name>
    <dbReference type="NCBI Taxonomy" id="247490"/>
    <lineage>
        <taxon>Bacteria</taxon>
        <taxon>Pseudomonadati</taxon>
        <taxon>Planctomycetota</taxon>
        <taxon>Candidatus Brocadiia</taxon>
        <taxon>Candidatus Brocadiales</taxon>
        <taxon>Candidatus Brocadiaceae</taxon>
        <taxon>Candidatus Jettenia</taxon>
    </lineage>
</organism>
<name>I3ILE2_9BACT</name>
<accession>I3ILE2</accession>
<feature type="active site" description="Charge relay system" evidence="1">
    <location>
        <position position="208"/>
    </location>
</feature>
<dbReference type="InterPro" id="IPR022742">
    <property type="entry name" value="Hydrolase_4"/>
</dbReference>
<dbReference type="AlphaFoldDB" id="I3ILE2"/>
<feature type="domain" description="Serine aminopeptidase S33" evidence="2">
    <location>
        <begin position="23"/>
        <end position="241"/>
    </location>
</feature>
<proteinExistence type="predicted"/>
<dbReference type="PIRSF" id="PIRSF017388">
    <property type="entry name" value="Esterase_lipase"/>
    <property type="match status" value="1"/>
</dbReference>
<dbReference type="ESTHER" id="9plan-i3ile2">
    <property type="family name" value="CarbLipBact_2"/>
</dbReference>
<dbReference type="InterPro" id="IPR012354">
    <property type="entry name" value="Esterase_lipase"/>
</dbReference>
<evidence type="ECO:0000256" key="1">
    <source>
        <dbReference type="PIRSR" id="PIRSR017388-1"/>
    </source>
</evidence>
<evidence type="ECO:0000313" key="3">
    <source>
        <dbReference type="EMBL" id="GAB62537.1"/>
    </source>
</evidence>
<keyword evidence="4" id="KW-1185">Reference proteome</keyword>
<dbReference type="OrthoDB" id="9786110at2"/>
<evidence type="ECO:0000313" key="4">
    <source>
        <dbReference type="Proteomes" id="UP000002985"/>
    </source>
</evidence>
<evidence type="ECO:0000259" key="2">
    <source>
        <dbReference type="Pfam" id="PF12146"/>
    </source>
</evidence>
<feature type="active site" description="Nucleophile" evidence="1">
    <location>
        <position position="100"/>
    </location>
</feature>
<dbReference type="Gene3D" id="3.40.50.1820">
    <property type="entry name" value="alpha/beta hydrolase"/>
    <property type="match status" value="1"/>
</dbReference>